<organism evidence="6 7">
    <name type="scientific">Mycena citricolor</name>
    <dbReference type="NCBI Taxonomy" id="2018698"/>
    <lineage>
        <taxon>Eukaryota</taxon>
        <taxon>Fungi</taxon>
        <taxon>Dikarya</taxon>
        <taxon>Basidiomycota</taxon>
        <taxon>Agaricomycotina</taxon>
        <taxon>Agaricomycetes</taxon>
        <taxon>Agaricomycetidae</taxon>
        <taxon>Agaricales</taxon>
        <taxon>Marasmiineae</taxon>
        <taxon>Mycenaceae</taxon>
        <taxon>Mycena</taxon>
    </lineage>
</organism>
<keyword evidence="4" id="KW-1133">Transmembrane helix</keyword>
<dbReference type="InterPro" id="IPR006598">
    <property type="entry name" value="CAP10"/>
</dbReference>
<name>A0AAD2HYZ8_9AGAR</name>
<dbReference type="Pfam" id="PF05686">
    <property type="entry name" value="Glyco_transf_90"/>
    <property type="match status" value="1"/>
</dbReference>
<keyword evidence="7" id="KW-1185">Reference proteome</keyword>
<keyword evidence="4" id="KW-0472">Membrane</keyword>
<keyword evidence="4" id="KW-0812">Transmembrane</keyword>
<evidence type="ECO:0000313" key="7">
    <source>
        <dbReference type="Proteomes" id="UP001295794"/>
    </source>
</evidence>
<evidence type="ECO:0000256" key="4">
    <source>
        <dbReference type="SAM" id="Phobius"/>
    </source>
</evidence>
<evidence type="ECO:0000259" key="5">
    <source>
        <dbReference type="SMART" id="SM00672"/>
    </source>
</evidence>
<evidence type="ECO:0000313" key="6">
    <source>
        <dbReference type="EMBL" id="CAK5284728.1"/>
    </source>
</evidence>
<feature type="transmembrane region" description="Helical" evidence="4">
    <location>
        <begin position="37"/>
        <end position="57"/>
    </location>
</feature>
<evidence type="ECO:0000256" key="1">
    <source>
        <dbReference type="ARBA" id="ARBA00010118"/>
    </source>
</evidence>
<dbReference type="EMBL" id="CAVNYO010000480">
    <property type="protein sequence ID" value="CAK5284728.1"/>
    <property type="molecule type" value="Genomic_DNA"/>
</dbReference>
<evidence type="ECO:0000256" key="2">
    <source>
        <dbReference type="ARBA" id="ARBA00022679"/>
    </source>
</evidence>
<protein>
    <recommendedName>
        <fullName evidence="5">Glycosyl transferase CAP10 domain-containing protein</fullName>
    </recommendedName>
</protein>
<sequence>MASAYRDESTEQLLPHHFPKALLSAPTDRHQRTPCRYWLPFVGALTLLGMFSGAVYLPAKHPHHRTGAGNGTSATVQDTEVLLPPFEPLSPVIAMALTPELATAHQQVDILFSRQSTTLSQAKARYALKTGRATPTGYDQWWNLTQTPVETCLVDEYDQVYKDFEPFYQLAAADPGRFARLVERGRELTRQDARGMVTVKIDRGEVVIPNYSGTGFSAELKGIVDKFAHVLPDMEFLLNSRDEPRVVFDVQELGAQQNAMRMKDPLPFRIAPVPTSEFFRTQPGCQVLKTPTGFVSDPVDSVAFLRSSTSSDFTTDLWPVLSVGKISPCFSDILFPGIYYYTRSRWAGNYSHPNNISWFNKESRIYWRGSSTGGHIYGTNYESFPRFRLIDIARTENNSRLIDAKLTAFVDAQCAARSCNRDAIVAKYDIHGPRAPREDVYRHKYALDVDGNSYSGRYLGLLRSGSLVFKSTAFEEFFSGWLRPYEHYIPVRPDLSDLVDKIAWAQTHDAEARAIQANGQVFAERVMTDAQNDCYFAAVLLEWSRLLEMARNATGVAMNGTGGGLKESGMGENATKSTTLGA</sequence>
<dbReference type="Proteomes" id="UP001295794">
    <property type="component" value="Unassembled WGS sequence"/>
</dbReference>
<gene>
    <name evidence="6" type="ORF">MYCIT1_LOCUS38158</name>
</gene>
<dbReference type="PANTHER" id="PTHR12203">
    <property type="entry name" value="KDEL LYS-ASP-GLU-LEU CONTAINING - RELATED"/>
    <property type="match status" value="1"/>
</dbReference>
<feature type="region of interest" description="Disordered" evidence="3">
    <location>
        <begin position="561"/>
        <end position="582"/>
    </location>
</feature>
<dbReference type="GO" id="GO:0016740">
    <property type="term" value="F:transferase activity"/>
    <property type="evidence" value="ECO:0007669"/>
    <property type="project" value="UniProtKB-KW"/>
</dbReference>
<dbReference type="AlphaFoldDB" id="A0AAD2HYZ8"/>
<evidence type="ECO:0000256" key="3">
    <source>
        <dbReference type="SAM" id="MobiDB-lite"/>
    </source>
</evidence>
<proteinExistence type="inferred from homology"/>
<accession>A0AAD2HYZ8</accession>
<comment type="caution">
    <text evidence="6">The sequence shown here is derived from an EMBL/GenBank/DDBJ whole genome shotgun (WGS) entry which is preliminary data.</text>
</comment>
<dbReference type="PANTHER" id="PTHR12203:SF35">
    <property type="entry name" value="PROTEIN O-GLUCOSYLTRANSFERASE 1"/>
    <property type="match status" value="1"/>
</dbReference>
<keyword evidence="2" id="KW-0808">Transferase</keyword>
<feature type="domain" description="Glycosyl transferase CAP10" evidence="5">
    <location>
        <begin position="294"/>
        <end position="550"/>
    </location>
</feature>
<dbReference type="SMART" id="SM00672">
    <property type="entry name" value="CAP10"/>
    <property type="match status" value="1"/>
</dbReference>
<reference evidence="6" key="1">
    <citation type="submission" date="2023-11" db="EMBL/GenBank/DDBJ databases">
        <authorList>
            <person name="De Vega J J."/>
            <person name="De Vega J J."/>
        </authorList>
    </citation>
    <scope>NUCLEOTIDE SEQUENCE</scope>
</reference>
<dbReference type="InterPro" id="IPR051091">
    <property type="entry name" value="O-Glucosyltr/Glycosyltrsf_90"/>
</dbReference>
<comment type="similarity">
    <text evidence="1">Belongs to the glycosyltransferase 90 family.</text>
</comment>